<evidence type="ECO:0000313" key="1">
    <source>
        <dbReference type="EMBL" id="KIK59447.1"/>
    </source>
</evidence>
<dbReference type="Proteomes" id="UP000053593">
    <property type="component" value="Unassembled WGS sequence"/>
</dbReference>
<dbReference type="AlphaFoldDB" id="A0A0D0CLK4"/>
<gene>
    <name evidence="1" type="ORF">GYMLUDRAFT_140072</name>
</gene>
<accession>A0A0D0CLK4</accession>
<dbReference type="SUPFAM" id="SSF48452">
    <property type="entry name" value="TPR-like"/>
    <property type="match status" value="1"/>
</dbReference>
<dbReference type="InterPro" id="IPR053137">
    <property type="entry name" value="NLR-like"/>
</dbReference>
<dbReference type="PANTHER" id="PTHR46082">
    <property type="entry name" value="ATP/GTP-BINDING PROTEIN-RELATED"/>
    <property type="match status" value="1"/>
</dbReference>
<dbReference type="PANTHER" id="PTHR46082:SF11">
    <property type="entry name" value="AAA+ ATPASE DOMAIN-CONTAINING PROTEIN-RELATED"/>
    <property type="match status" value="1"/>
</dbReference>
<dbReference type="InterPro" id="IPR011990">
    <property type="entry name" value="TPR-like_helical_dom_sf"/>
</dbReference>
<name>A0A0D0CLK4_9AGAR</name>
<evidence type="ECO:0008006" key="3">
    <source>
        <dbReference type="Google" id="ProtNLM"/>
    </source>
</evidence>
<dbReference type="HOGENOM" id="CLU_000288_125_15_1"/>
<feature type="non-terminal residue" evidence="1">
    <location>
        <position position="157"/>
    </location>
</feature>
<keyword evidence="2" id="KW-1185">Reference proteome</keyword>
<dbReference type="OrthoDB" id="5390271at2759"/>
<feature type="non-terminal residue" evidence="1">
    <location>
        <position position="1"/>
    </location>
</feature>
<reference evidence="1 2" key="1">
    <citation type="submission" date="2014-04" db="EMBL/GenBank/DDBJ databases">
        <title>Evolutionary Origins and Diversification of the Mycorrhizal Mutualists.</title>
        <authorList>
            <consortium name="DOE Joint Genome Institute"/>
            <consortium name="Mycorrhizal Genomics Consortium"/>
            <person name="Kohler A."/>
            <person name="Kuo A."/>
            <person name="Nagy L.G."/>
            <person name="Floudas D."/>
            <person name="Copeland A."/>
            <person name="Barry K.W."/>
            <person name="Cichocki N."/>
            <person name="Veneault-Fourrey C."/>
            <person name="LaButti K."/>
            <person name="Lindquist E.A."/>
            <person name="Lipzen A."/>
            <person name="Lundell T."/>
            <person name="Morin E."/>
            <person name="Murat C."/>
            <person name="Riley R."/>
            <person name="Ohm R."/>
            <person name="Sun H."/>
            <person name="Tunlid A."/>
            <person name="Henrissat B."/>
            <person name="Grigoriev I.V."/>
            <person name="Hibbett D.S."/>
            <person name="Martin F."/>
        </authorList>
    </citation>
    <scope>NUCLEOTIDE SEQUENCE [LARGE SCALE GENOMIC DNA]</scope>
    <source>
        <strain evidence="1 2">FD-317 M1</strain>
    </source>
</reference>
<protein>
    <recommendedName>
        <fullName evidence="3">Kinesin light chain</fullName>
    </recommendedName>
</protein>
<evidence type="ECO:0000313" key="2">
    <source>
        <dbReference type="Proteomes" id="UP000053593"/>
    </source>
</evidence>
<dbReference type="EMBL" id="KN834779">
    <property type="protein sequence ID" value="KIK59447.1"/>
    <property type="molecule type" value="Genomic_DNA"/>
</dbReference>
<dbReference type="Pfam" id="PF13424">
    <property type="entry name" value="TPR_12"/>
    <property type="match status" value="1"/>
</dbReference>
<organism evidence="1 2">
    <name type="scientific">Collybiopsis luxurians FD-317 M1</name>
    <dbReference type="NCBI Taxonomy" id="944289"/>
    <lineage>
        <taxon>Eukaryota</taxon>
        <taxon>Fungi</taxon>
        <taxon>Dikarya</taxon>
        <taxon>Basidiomycota</taxon>
        <taxon>Agaricomycotina</taxon>
        <taxon>Agaricomycetes</taxon>
        <taxon>Agaricomycetidae</taxon>
        <taxon>Agaricales</taxon>
        <taxon>Marasmiineae</taxon>
        <taxon>Omphalotaceae</taxon>
        <taxon>Collybiopsis</taxon>
        <taxon>Collybiopsis luxurians</taxon>
    </lineage>
</organism>
<proteinExistence type="predicted"/>
<dbReference type="Gene3D" id="1.25.40.10">
    <property type="entry name" value="Tetratricopeptide repeat domain"/>
    <property type="match status" value="1"/>
</dbReference>
<sequence length="157" mass="18058">GNYQKALELWEPILEDMKQMLGTEYLYTLICMQNLGTTYDKLGKYKQALEVLKTVVDIFRIMLEADHIDMLHFMESLALNTVIWANTQWKVSKLWELLVESSKRVLGLEHPVTVSHIEYLARTSGNVRKDNEALNLWESLVDISKSGLGTEHSDTLT</sequence>